<dbReference type="Gene3D" id="2.60.40.420">
    <property type="entry name" value="Cupredoxins - blue copper proteins"/>
    <property type="match status" value="3"/>
</dbReference>
<evidence type="ECO:0000259" key="10">
    <source>
        <dbReference type="Pfam" id="PF07731"/>
    </source>
</evidence>
<dbReference type="Pfam" id="PF00394">
    <property type="entry name" value="Cu-oxidase"/>
    <property type="match status" value="1"/>
</dbReference>
<dbReference type="EMBL" id="JPKY01000038">
    <property type="protein sequence ID" value="KFH45069.1"/>
    <property type="molecule type" value="Genomic_DNA"/>
</dbReference>
<evidence type="ECO:0000313" key="13">
    <source>
        <dbReference type="Proteomes" id="UP000029964"/>
    </source>
</evidence>
<accession>A0A086T6T7</accession>
<evidence type="ECO:0000256" key="5">
    <source>
        <dbReference type="ARBA" id="ARBA00023002"/>
    </source>
</evidence>
<gene>
    <name evidence="12" type="ORF">ACRE_041150</name>
</gene>
<dbReference type="InterPro" id="IPR045087">
    <property type="entry name" value="Cu-oxidase_fam"/>
</dbReference>
<sequence>MLLSLSTLLAAALSGLVEPVIADDGGLSLDVGVDVGARLPKVFNLDVSWDEYSQAGLEREMLLVNGQSPGPVIEVDEDDHVIVKVNNGSPFNTTVHFHGIEMRGTPWSDGVPGITQRPIQPGESFTYEFDATQYGSHWYHAHFRGQIEDGMYGAVLIHPRRGDPKPFRLISKNPQAIKAMEKAERKVYPLIISDFTRLTSREKWDVTVESETEVSCYDAVLFNGHGSVSCIPAEEANAHLSDVQKNLLSLVEGAELTDKSCLPASVIDAFGGGTGKPEKIPAGIFEGCTPTEGSVETITVGRATLDKDEWVALDLVGAVNFMTMAVSIDEHDMWVYAMDGSYIEPQKVQALILTNGDRYSVLVKPHKAGDFRIRAGAVSAPQIIEGHAILSVKDGSSSFPGPAVVLSDKSHVSIGGVPRSEDVVFFDQSTARPFPPSPIPARADDFFLLRMNLDGASWLWAMNSTRFMPSSIDMAEQLPVLFDPKPAGSTDTNTTISTRNGTWVDLVLLADAFPMPPHPIHKHGVKMYQIGSGVGPFEWDSVNEAIEERPELFNLVDPPRRDAFASPPTEMDVAWIAVRYHVTDPGPWLMHCHINNHLDGGMMVVIQDGVDAWPSVPEQYQTS</sequence>
<keyword evidence="7" id="KW-0325">Glycoprotein</keyword>
<dbReference type="PROSITE" id="PS00080">
    <property type="entry name" value="MULTICOPPER_OXIDASE2"/>
    <property type="match status" value="1"/>
</dbReference>
<dbReference type="STRING" id="857340.A0A086T6T7"/>
<evidence type="ECO:0000259" key="11">
    <source>
        <dbReference type="Pfam" id="PF07732"/>
    </source>
</evidence>
<evidence type="ECO:0000256" key="4">
    <source>
        <dbReference type="ARBA" id="ARBA00022737"/>
    </source>
</evidence>
<name>A0A086T6T7_HAPC1</name>
<dbReference type="Proteomes" id="UP000029964">
    <property type="component" value="Unassembled WGS sequence"/>
</dbReference>
<evidence type="ECO:0000256" key="8">
    <source>
        <dbReference type="SAM" id="SignalP"/>
    </source>
</evidence>
<reference evidence="13" key="1">
    <citation type="journal article" date="2014" name="Genome Announc.">
        <title>Genome sequence and annotation of Acremonium chrysogenum, producer of the beta-lactam antibiotic cephalosporin C.</title>
        <authorList>
            <person name="Terfehr D."/>
            <person name="Dahlmann T.A."/>
            <person name="Specht T."/>
            <person name="Zadra I."/>
            <person name="Kuernsteiner H."/>
            <person name="Kueck U."/>
        </authorList>
    </citation>
    <scope>NUCLEOTIDE SEQUENCE [LARGE SCALE GENOMIC DNA]</scope>
    <source>
        <strain evidence="13">ATCC 11550 / CBS 779.69 / DSM 880 / IAM 14645 / JCM 23072 / IMI 49137</strain>
    </source>
</reference>
<dbReference type="PANTHER" id="PTHR11709">
    <property type="entry name" value="MULTI-COPPER OXIDASE"/>
    <property type="match status" value="1"/>
</dbReference>
<keyword evidence="3 8" id="KW-0732">Signal</keyword>
<dbReference type="InterPro" id="IPR011707">
    <property type="entry name" value="Cu-oxidase-like_N"/>
</dbReference>
<dbReference type="GO" id="GO:0005507">
    <property type="term" value="F:copper ion binding"/>
    <property type="evidence" value="ECO:0007669"/>
    <property type="project" value="InterPro"/>
</dbReference>
<dbReference type="HOGENOM" id="CLU_006504_5_0_1"/>
<evidence type="ECO:0000256" key="1">
    <source>
        <dbReference type="ARBA" id="ARBA00010609"/>
    </source>
</evidence>
<keyword evidence="2" id="KW-0479">Metal-binding</keyword>
<comment type="similarity">
    <text evidence="1">Belongs to the multicopper oxidase family.</text>
</comment>
<dbReference type="OrthoDB" id="2121828at2759"/>
<evidence type="ECO:0000259" key="9">
    <source>
        <dbReference type="Pfam" id="PF00394"/>
    </source>
</evidence>
<dbReference type="InterPro" id="IPR011706">
    <property type="entry name" value="Cu-oxidase_C"/>
</dbReference>
<feature type="domain" description="Plastocyanin-like" evidence="9">
    <location>
        <begin position="188"/>
        <end position="376"/>
    </location>
</feature>
<dbReference type="InterPro" id="IPR001117">
    <property type="entry name" value="Cu-oxidase_2nd"/>
</dbReference>
<evidence type="ECO:0000256" key="2">
    <source>
        <dbReference type="ARBA" id="ARBA00022723"/>
    </source>
</evidence>
<dbReference type="CDD" id="cd13876">
    <property type="entry name" value="CuRO_2_Abr2_like"/>
    <property type="match status" value="1"/>
</dbReference>
<dbReference type="CDD" id="cd13898">
    <property type="entry name" value="CuRO_3_Abr2_like"/>
    <property type="match status" value="1"/>
</dbReference>
<dbReference type="Pfam" id="PF07732">
    <property type="entry name" value="Cu-oxidase_3"/>
    <property type="match status" value="1"/>
</dbReference>
<protein>
    <submittedName>
        <fullName evidence="12">Laccase-like protein</fullName>
    </submittedName>
</protein>
<feature type="domain" description="Plastocyanin-like" evidence="10">
    <location>
        <begin position="490"/>
        <end position="608"/>
    </location>
</feature>
<dbReference type="CDD" id="cd13850">
    <property type="entry name" value="CuRO_1_Abr2_like"/>
    <property type="match status" value="1"/>
</dbReference>
<comment type="caution">
    <text evidence="12">The sequence shown here is derived from an EMBL/GenBank/DDBJ whole genome shotgun (WGS) entry which is preliminary data.</text>
</comment>
<keyword evidence="4" id="KW-0677">Repeat</keyword>
<keyword evidence="5" id="KW-0560">Oxidoreductase</keyword>
<organism evidence="12 13">
    <name type="scientific">Hapsidospora chrysogenum (strain ATCC 11550 / CBS 779.69 / DSM 880 / IAM 14645 / JCM 23072 / IMI 49137)</name>
    <name type="common">Acremonium chrysogenum</name>
    <dbReference type="NCBI Taxonomy" id="857340"/>
    <lineage>
        <taxon>Eukaryota</taxon>
        <taxon>Fungi</taxon>
        <taxon>Dikarya</taxon>
        <taxon>Ascomycota</taxon>
        <taxon>Pezizomycotina</taxon>
        <taxon>Sordariomycetes</taxon>
        <taxon>Hypocreomycetidae</taxon>
        <taxon>Hypocreales</taxon>
        <taxon>Bionectriaceae</taxon>
        <taxon>Hapsidospora</taxon>
    </lineage>
</organism>
<feature type="signal peptide" evidence="8">
    <location>
        <begin position="1"/>
        <end position="22"/>
    </location>
</feature>
<keyword evidence="13" id="KW-1185">Reference proteome</keyword>
<evidence type="ECO:0000313" key="12">
    <source>
        <dbReference type="EMBL" id="KFH45069.1"/>
    </source>
</evidence>
<dbReference type="SUPFAM" id="SSF49503">
    <property type="entry name" value="Cupredoxins"/>
    <property type="match status" value="3"/>
</dbReference>
<dbReference type="InterPro" id="IPR002355">
    <property type="entry name" value="Cu_oxidase_Cu_BS"/>
</dbReference>
<dbReference type="GO" id="GO:0016491">
    <property type="term" value="F:oxidoreductase activity"/>
    <property type="evidence" value="ECO:0007669"/>
    <property type="project" value="UniProtKB-KW"/>
</dbReference>
<dbReference type="AlphaFoldDB" id="A0A086T6T7"/>
<evidence type="ECO:0000256" key="6">
    <source>
        <dbReference type="ARBA" id="ARBA00023008"/>
    </source>
</evidence>
<dbReference type="PROSITE" id="PS00079">
    <property type="entry name" value="MULTICOPPER_OXIDASE1"/>
    <property type="match status" value="1"/>
</dbReference>
<keyword evidence="6" id="KW-0186">Copper</keyword>
<evidence type="ECO:0000256" key="3">
    <source>
        <dbReference type="ARBA" id="ARBA00022729"/>
    </source>
</evidence>
<evidence type="ECO:0000256" key="7">
    <source>
        <dbReference type="ARBA" id="ARBA00023180"/>
    </source>
</evidence>
<feature type="chain" id="PRO_5001815355" evidence="8">
    <location>
        <begin position="23"/>
        <end position="623"/>
    </location>
</feature>
<dbReference type="Pfam" id="PF07731">
    <property type="entry name" value="Cu-oxidase_2"/>
    <property type="match status" value="1"/>
</dbReference>
<proteinExistence type="inferred from homology"/>
<dbReference type="InterPro" id="IPR008972">
    <property type="entry name" value="Cupredoxin"/>
</dbReference>
<feature type="domain" description="Plastocyanin-like" evidence="11">
    <location>
        <begin position="47"/>
        <end position="161"/>
    </location>
</feature>
<dbReference type="InterPro" id="IPR033138">
    <property type="entry name" value="Cu_oxidase_CS"/>
</dbReference>
<dbReference type="PANTHER" id="PTHR11709:SF488">
    <property type="entry name" value="LACCASE-RELATED"/>
    <property type="match status" value="1"/>
</dbReference>
<dbReference type="FunFam" id="2.60.40.420:FF:000036">
    <property type="entry name" value="L-ascorbate oxidase"/>
    <property type="match status" value="1"/>
</dbReference>